<keyword evidence="5" id="KW-1185">Reference proteome</keyword>
<feature type="transmembrane region" description="Helical" evidence="1">
    <location>
        <begin position="20"/>
        <end position="44"/>
    </location>
</feature>
<dbReference type="CDD" id="cd01948">
    <property type="entry name" value="EAL"/>
    <property type="match status" value="1"/>
</dbReference>
<feature type="domain" description="GGDEF" evidence="3">
    <location>
        <begin position="127"/>
        <end position="267"/>
    </location>
</feature>
<dbReference type="PROSITE" id="PS50887">
    <property type="entry name" value="GGDEF"/>
    <property type="match status" value="1"/>
</dbReference>
<dbReference type="InterPro" id="IPR001633">
    <property type="entry name" value="EAL_dom"/>
</dbReference>
<dbReference type="RefSeq" id="WP_229658123.1">
    <property type="nucleotide sequence ID" value="NZ_BMID01000001.1"/>
</dbReference>
<name>A0ABQ1FBL8_9SPHN</name>
<dbReference type="NCBIfam" id="TIGR00254">
    <property type="entry name" value="GGDEF"/>
    <property type="match status" value="1"/>
</dbReference>
<sequence>MSARKAKPVDSKSQADRDLIALGIAAAAIIMFLGTGSAVLPQIVRAQLEGIAGPDTVLTNALLLNIALIIFGWRRYRELRVEVQERRAAEEQARILAETDPLTGCLNRRSLNKQTDRLIATCEDGDDAIAFLMIDLDNFKTINDVNGHRAGDTVLSEITERISSILPEESLLARLGGDEFGCVVRFESDHPQVVDDLAKRIIERICKPIAHEDIALDITASIGLARSDSGRPGSDGSTDAASLMHFADIAMYHAKKHGRNRYYWFEHQMEHELRFRSQLEAGIRRGLHEDEFEPYYEQQIDVATGELVGFEMLARWNSPQLGIVNPDVFIPIAEELGVIGELSEQLIRKALDHAKEWDEDLTLSVNISPVQLRDPWFAQRLLKLMVEANFPANRLDVEITETCLHENIGLVRSLVSSLKNQGVTVSLDDFGTGYSSLAQLRSLPFDRIKIDRSFVSNLPEDQEGMKIVEAITSLGDGFGLPITAEGIENEQVLAKLRGLGNFKGQGYLYGRPEPADLIRTRLRKLDRLRKENPTFKTNVVDGAVAFRKDAGSVVKG</sequence>
<keyword evidence="1" id="KW-0472">Membrane</keyword>
<reference evidence="5" key="1">
    <citation type="journal article" date="2019" name="Int. J. Syst. Evol. Microbiol.">
        <title>The Global Catalogue of Microorganisms (GCM) 10K type strain sequencing project: providing services to taxonomists for standard genome sequencing and annotation.</title>
        <authorList>
            <consortium name="The Broad Institute Genomics Platform"/>
            <consortium name="The Broad Institute Genome Sequencing Center for Infectious Disease"/>
            <person name="Wu L."/>
            <person name="Ma J."/>
        </authorList>
    </citation>
    <scope>NUCLEOTIDE SEQUENCE [LARGE SCALE GENOMIC DNA]</scope>
    <source>
        <strain evidence="5">CGMCC 1.15297</strain>
    </source>
</reference>
<dbReference type="SUPFAM" id="SSF55073">
    <property type="entry name" value="Nucleotide cyclase"/>
    <property type="match status" value="1"/>
</dbReference>
<dbReference type="SMART" id="SM00267">
    <property type="entry name" value="GGDEF"/>
    <property type="match status" value="1"/>
</dbReference>
<protein>
    <recommendedName>
        <fullName evidence="6">GGDEF-domain containing protein</fullName>
    </recommendedName>
</protein>
<dbReference type="Gene3D" id="3.20.20.450">
    <property type="entry name" value="EAL domain"/>
    <property type="match status" value="1"/>
</dbReference>
<dbReference type="Proteomes" id="UP000603317">
    <property type="component" value="Unassembled WGS sequence"/>
</dbReference>
<feature type="transmembrane region" description="Helical" evidence="1">
    <location>
        <begin position="56"/>
        <end position="73"/>
    </location>
</feature>
<dbReference type="InterPro" id="IPR029787">
    <property type="entry name" value="Nucleotide_cyclase"/>
</dbReference>
<evidence type="ECO:0000313" key="4">
    <source>
        <dbReference type="EMBL" id="GGA05575.1"/>
    </source>
</evidence>
<dbReference type="PROSITE" id="PS50883">
    <property type="entry name" value="EAL"/>
    <property type="match status" value="1"/>
</dbReference>
<comment type="caution">
    <text evidence="4">The sequence shown here is derived from an EMBL/GenBank/DDBJ whole genome shotgun (WGS) entry which is preliminary data.</text>
</comment>
<feature type="domain" description="EAL" evidence="2">
    <location>
        <begin position="276"/>
        <end position="526"/>
    </location>
</feature>
<proteinExistence type="predicted"/>
<dbReference type="PANTHER" id="PTHR44757">
    <property type="entry name" value="DIGUANYLATE CYCLASE DGCP"/>
    <property type="match status" value="1"/>
</dbReference>
<dbReference type="InterPro" id="IPR035919">
    <property type="entry name" value="EAL_sf"/>
</dbReference>
<dbReference type="InterPro" id="IPR043128">
    <property type="entry name" value="Rev_trsase/Diguanyl_cyclase"/>
</dbReference>
<organism evidence="4 5">
    <name type="scientific">Blastomonas marina</name>
    <dbReference type="NCBI Taxonomy" id="1867408"/>
    <lineage>
        <taxon>Bacteria</taxon>
        <taxon>Pseudomonadati</taxon>
        <taxon>Pseudomonadota</taxon>
        <taxon>Alphaproteobacteria</taxon>
        <taxon>Sphingomonadales</taxon>
        <taxon>Sphingomonadaceae</taxon>
        <taxon>Blastomonas</taxon>
    </lineage>
</organism>
<dbReference type="Pfam" id="PF00563">
    <property type="entry name" value="EAL"/>
    <property type="match status" value="1"/>
</dbReference>
<dbReference type="SMART" id="SM00052">
    <property type="entry name" value="EAL"/>
    <property type="match status" value="1"/>
</dbReference>
<dbReference type="Pfam" id="PF00990">
    <property type="entry name" value="GGDEF"/>
    <property type="match status" value="1"/>
</dbReference>
<dbReference type="Gene3D" id="3.30.70.270">
    <property type="match status" value="1"/>
</dbReference>
<dbReference type="PANTHER" id="PTHR44757:SF4">
    <property type="entry name" value="DIGUANYLATE CYCLASE DGCE-RELATED"/>
    <property type="match status" value="1"/>
</dbReference>
<dbReference type="InterPro" id="IPR000160">
    <property type="entry name" value="GGDEF_dom"/>
</dbReference>
<dbReference type="CDD" id="cd01949">
    <property type="entry name" value="GGDEF"/>
    <property type="match status" value="1"/>
</dbReference>
<evidence type="ECO:0000313" key="5">
    <source>
        <dbReference type="Proteomes" id="UP000603317"/>
    </source>
</evidence>
<keyword evidence="1" id="KW-1133">Transmembrane helix</keyword>
<accession>A0ABQ1FBL8</accession>
<dbReference type="EMBL" id="BMID01000001">
    <property type="protein sequence ID" value="GGA05575.1"/>
    <property type="molecule type" value="Genomic_DNA"/>
</dbReference>
<dbReference type="SUPFAM" id="SSF141868">
    <property type="entry name" value="EAL domain-like"/>
    <property type="match status" value="1"/>
</dbReference>
<evidence type="ECO:0000259" key="2">
    <source>
        <dbReference type="PROSITE" id="PS50883"/>
    </source>
</evidence>
<dbReference type="InterPro" id="IPR052155">
    <property type="entry name" value="Biofilm_reg_signaling"/>
</dbReference>
<gene>
    <name evidence="4" type="ORF">GCM10010923_14230</name>
</gene>
<evidence type="ECO:0000259" key="3">
    <source>
        <dbReference type="PROSITE" id="PS50887"/>
    </source>
</evidence>
<keyword evidence="1" id="KW-0812">Transmembrane</keyword>
<evidence type="ECO:0000256" key="1">
    <source>
        <dbReference type="SAM" id="Phobius"/>
    </source>
</evidence>
<evidence type="ECO:0008006" key="6">
    <source>
        <dbReference type="Google" id="ProtNLM"/>
    </source>
</evidence>